<dbReference type="AlphaFoldDB" id="A0A6G9ALS4"/>
<reference evidence="1 2" key="1">
    <citation type="submission" date="2020-03" db="EMBL/GenBank/DDBJ databases">
        <authorList>
            <person name="Kim M.K."/>
        </authorList>
    </citation>
    <scope>NUCLEOTIDE SEQUENCE [LARGE SCALE GENOMIC DNA]</scope>
    <source>
        <strain evidence="1 2">BT328</strain>
    </source>
</reference>
<dbReference type="KEGG" id="spib:G8759_12380"/>
<sequence>MPGKLSRAGILLYFQPATQTLRAQSVQVLTNQVGYEGSKANKAIVVADRQLTIPNFQLNNTGAGI</sequence>
<evidence type="ECO:0000313" key="2">
    <source>
        <dbReference type="Proteomes" id="UP000501802"/>
    </source>
</evidence>
<gene>
    <name evidence="1" type="ORF">G8759_12380</name>
</gene>
<dbReference type="EMBL" id="CP050063">
    <property type="protein sequence ID" value="QIP13368.1"/>
    <property type="molecule type" value="Genomic_DNA"/>
</dbReference>
<keyword evidence="2" id="KW-1185">Reference proteome</keyword>
<dbReference type="Proteomes" id="UP000501802">
    <property type="component" value="Chromosome"/>
</dbReference>
<organism evidence="1 2">
    <name type="scientific">Spirosoma aureum</name>
    <dbReference type="NCBI Taxonomy" id="2692134"/>
    <lineage>
        <taxon>Bacteria</taxon>
        <taxon>Pseudomonadati</taxon>
        <taxon>Bacteroidota</taxon>
        <taxon>Cytophagia</taxon>
        <taxon>Cytophagales</taxon>
        <taxon>Cytophagaceae</taxon>
        <taxon>Spirosoma</taxon>
    </lineage>
</organism>
<protein>
    <submittedName>
        <fullName evidence="1">Uncharacterized protein</fullName>
    </submittedName>
</protein>
<proteinExistence type="predicted"/>
<evidence type="ECO:0000313" key="1">
    <source>
        <dbReference type="EMBL" id="QIP13368.1"/>
    </source>
</evidence>
<accession>A0A6G9ALS4</accession>
<dbReference type="RefSeq" id="WP_167208368.1">
    <property type="nucleotide sequence ID" value="NZ_CP050063.1"/>
</dbReference>
<name>A0A6G9ALS4_9BACT</name>